<dbReference type="Proteomes" id="UP000447833">
    <property type="component" value="Unassembled WGS sequence"/>
</dbReference>
<feature type="transmembrane region" description="Helical" evidence="1">
    <location>
        <begin position="35"/>
        <end position="53"/>
    </location>
</feature>
<proteinExistence type="predicted"/>
<keyword evidence="1" id="KW-0812">Transmembrane</keyword>
<protein>
    <submittedName>
        <fullName evidence="2">DUF58 domain-containing protein</fullName>
    </submittedName>
</protein>
<dbReference type="EMBL" id="WMEY01000002">
    <property type="protein sequence ID" value="MYL63197.1"/>
    <property type="molecule type" value="Genomic_DNA"/>
</dbReference>
<name>A0A845EXD5_9BACL</name>
<accession>A0A845EXD5</accession>
<reference evidence="2 3" key="1">
    <citation type="submission" date="2019-11" db="EMBL/GenBank/DDBJ databases">
        <title>Genome sequences of 17 halophilic strains isolated from different environments.</title>
        <authorList>
            <person name="Furrow R.E."/>
        </authorList>
    </citation>
    <scope>NUCLEOTIDE SEQUENCE [LARGE SCALE GENOMIC DNA]</scope>
    <source>
        <strain evidence="2 3">22506_14_FS</strain>
    </source>
</reference>
<dbReference type="PANTHER" id="PTHR34351">
    <property type="entry name" value="SLR1927 PROTEIN-RELATED"/>
    <property type="match status" value="1"/>
</dbReference>
<evidence type="ECO:0000256" key="1">
    <source>
        <dbReference type="SAM" id="Phobius"/>
    </source>
</evidence>
<comment type="caution">
    <text evidence="2">The sequence shown here is derived from an EMBL/GenBank/DDBJ whole genome shotgun (WGS) entry which is preliminary data.</text>
</comment>
<dbReference type="PANTHER" id="PTHR34351:SF2">
    <property type="entry name" value="DUF58 DOMAIN-CONTAINING PROTEIN"/>
    <property type="match status" value="1"/>
</dbReference>
<gene>
    <name evidence="2" type="ORF">GLW07_07490</name>
</gene>
<feature type="transmembrane region" description="Helical" evidence="1">
    <location>
        <begin position="9"/>
        <end position="29"/>
    </location>
</feature>
<organism evidence="2 3">
    <name type="scientific">Guptibacillus hwajinpoensis</name>
    <dbReference type="NCBI Taxonomy" id="208199"/>
    <lineage>
        <taxon>Bacteria</taxon>
        <taxon>Bacillati</taxon>
        <taxon>Bacillota</taxon>
        <taxon>Bacilli</taxon>
        <taxon>Bacillales</taxon>
        <taxon>Guptibacillaceae</taxon>
        <taxon>Guptibacillus</taxon>
    </lineage>
</organism>
<evidence type="ECO:0000313" key="3">
    <source>
        <dbReference type="Proteomes" id="UP000447833"/>
    </source>
</evidence>
<keyword evidence="1" id="KW-0472">Membrane</keyword>
<evidence type="ECO:0000313" key="2">
    <source>
        <dbReference type="EMBL" id="MYL63197.1"/>
    </source>
</evidence>
<dbReference type="RefSeq" id="WP_160918854.1">
    <property type="nucleotide sequence ID" value="NZ_WMEY01000002.1"/>
</dbReference>
<sequence length="402" mass="46323">MRWESRTTLSLFLSSFLGLSWVLVIISFYFQSVELFIITIAVMLLTYGTRIYLKKAATSVQIENKRHTIKLFKGEHETLSFSIQNQGNLPIWNGELRFAVEPVIHIAQLEVVQNTKNLHYYYVPFFLRRNERKNISFSIHAYKRGATRIRNLQLIIKDLFGLGSRQSSLQGFSQTEVLIYPELSEVQGVEQLSTYEMGSHAYERSLYENLCAPAGAREYANSDPFNRIHWKATARTSELKTKVYERSIEMRWVFILDLSVKRKNSPGQVSNNIEAYISQLAFLCSVATKRGIAFEIHINLEPEGPASSMVLEVGEGNAQLSKALELLARIDDTRPLLSFERMSLLLQKRLSERSVLIRLGEPIQSKEEETFYQFLKSIGHMCYDVKMSDGYAYLSKIERVRN</sequence>
<dbReference type="AlphaFoldDB" id="A0A845EXD5"/>
<keyword evidence="1" id="KW-1133">Transmembrane helix</keyword>